<dbReference type="InterPro" id="IPR050490">
    <property type="entry name" value="Bact_solute-bd_prot1"/>
</dbReference>
<dbReference type="Pfam" id="PF01547">
    <property type="entry name" value="SBP_bac_1"/>
    <property type="match status" value="1"/>
</dbReference>
<accession>A0ABY5S6W0</accession>
<dbReference type="InterPro" id="IPR006059">
    <property type="entry name" value="SBP"/>
</dbReference>
<dbReference type="PANTHER" id="PTHR43649:SF12">
    <property type="entry name" value="DIACETYLCHITOBIOSE BINDING PROTEIN DASA"/>
    <property type="match status" value="1"/>
</dbReference>
<organism evidence="2 3">
    <name type="scientific">Paenibacillus spongiae</name>
    <dbReference type="NCBI Taxonomy" id="2909671"/>
    <lineage>
        <taxon>Bacteria</taxon>
        <taxon>Bacillati</taxon>
        <taxon>Bacillota</taxon>
        <taxon>Bacilli</taxon>
        <taxon>Bacillales</taxon>
        <taxon>Paenibacillaceae</taxon>
        <taxon>Paenibacillus</taxon>
    </lineage>
</organism>
<evidence type="ECO:0000313" key="2">
    <source>
        <dbReference type="EMBL" id="UVI28458.1"/>
    </source>
</evidence>
<dbReference type="PANTHER" id="PTHR43649">
    <property type="entry name" value="ARABINOSE-BINDING PROTEIN-RELATED"/>
    <property type="match status" value="1"/>
</dbReference>
<dbReference type="Gene3D" id="3.40.190.10">
    <property type="entry name" value="Periplasmic binding protein-like II"/>
    <property type="match status" value="2"/>
</dbReference>
<keyword evidence="3" id="KW-1185">Reference proteome</keyword>
<evidence type="ECO:0000313" key="3">
    <source>
        <dbReference type="Proteomes" id="UP001057877"/>
    </source>
</evidence>
<dbReference type="CDD" id="cd13581">
    <property type="entry name" value="PBP2_AlgQ_like_2"/>
    <property type="match status" value="1"/>
</dbReference>
<evidence type="ECO:0000256" key="1">
    <source>
        <dbReference type="SAM" id="SignalP"/>
    </source>
</evidence>
<name>A0ABY5S6W0_9BACL</name>
<dbReference type="SUPFAM" id="SSF53850">
    <property type="entry name" value="Periplasmic binding protein-like II"/>
    <property type="match status" value="1"/>
</dbReference>
<sequence length="540" mass="61204">MKRMNRLGLLVLLLCFMIVNACSNAGSGQGEQKKEDDVELQVSAPGQFPIVNEKVTLKVLVPSNSLVENFETNEFTKWMEEKTNVHVEWEVMPADSAQEKLNLILSSGELPDVIMDSPVTLAQLMVYGNQGMFLPLNDLIDKHGYEIKKVFEKMPIVKETITTPDGYIYALPQVNECYHCTMSQKMWVYKPWLDKLQIDVPQTTEQFYEMLKAFKEKDPNGNGKPDEISLAGAPKTWFGAVDGFLMNPFIYSDKYVANGKIEIPYNKPAFKEGLKYMHKLYAEGLIAPESFTQNGDQLTKLGENPDTPILGAVPGGCMICSFTTRGKDYVTIPALQGPEGKRTSLYMPSPVTRPTEFIITNQAKHPEVALKWADAMFSEEVTFRSTNGIPDKDWRWAKDGEIGINGKPARWTILYKYGNIQNDDWKGTGPSFQDNDFRLSMSVEPGDIEQVLFAETNKNYEPYIPKISEVVPTLFFSEAQSAELAELEKTITNYVDEMKAKFITGKADLEKEWDSYVQTLDKLNVKRYLEIYQEAFDAKK</sequence>
<dbReference type="EMBL" id="CP091430">
    <property type="protein sequence ID" value="UVI28458.1"/>
    <property type="molecule type" value="Genomic_DNA"/>
</dbReference>
<reference evidence="2" key="1">
    <citation type="submission" date="2022-01" db="EMBL/GenBank/DDBJ databases">
        <title>Paenibacillus spongiae sp. nov., isolated from marine sponge.</title>
        <authorList>
            <person name="Li Z."/>
            <person name="Zhang M."/>
        </authorList>
    </citation>
    <scope>NUCLEOTIDE SEQUENCE</scope>
    <source>
        <strain evidence="2">PHS-Z3</strain>
    </source>
</reference>
<keyword evidence="1" id="KW-0732">Signal</keyword>
<feature type="signal peptide" evidence="1">
    <location>
        <begin position="1"/>
        <end position="21"/>
    </location>
</feature>
<feature type="chain" id="PRO_5045936346" evidence="1">
    <location>
        <begin position="22"/>
        <end position="540"/>
    </location>
</feature>
<gene>
    <name evidence="2" type="ORF">L1F29_23810</name>
</gene>
<dbReference type="Proteomes" id="UP001057877">
    <property type="component" value="Chromosome"/>
</dbReference>
<protein>
    <submittedName>
        <fullName evidence="2">ABC transporter substrate-binding protein</fullName>
    </submittedName>
</protein>
<proteinExistence type="predicted"/>
<dbReference type="RefSeq" id="WP_258384546.1">
    <property type="nucleotide sequence ID" value="NZ_CP091430.1"/>
</dbReference>